<evidence type="ECO:0000256" key="1">
    <source>
        <dbReference type="SAM" id="SignalP"/>
    </source>
</evidence>
<dbReference type="OMA" id="CATHTPL"/>
<feature type="signal peptide" evidence="1">
    <location>
        <begin position="1"/>
        <end position="16"/>
    </location>
</feature>
<accession>F0YA44</accession>
<protein>
    <recommendedName>
        <fullName evidence="4">Serine aminopeptidase S33 domain-containing protein</fullName>
    </recommendedName>
</protein>
<dbReference type="KEGG" id="aaf:AURANDRAFT_64425"/>
<feature type="chain" id="PRO_5003262836" description="Serine aminopeptidase S33 domain-containing protein" evidence="1">
    <location>
        <begin position="17"/>
        <end position="458"/>
    </location>
</feature>
<dbReference type="InParanoid" id="F0YA44"/>
<evidence type="ECO:0000313" key="3">
    <source>
        <dbReference type="Proteomes" id="UP000002729"/>
    </source>
</evidence>
<dbReference type="AlphaFoldDB" id="F0YA44"/>
<dbReference type="InterPro" id="IPR029058">
    <property type="entry name" value="AB_hydrolase_fold"/>
</dbReference>
<reference evidence="2 3" key="1">
    <citation type="journal article" date="2011" name="Proc. Natl. Acad. Sci. U.S.A.">
        <title>Niche of harmful alga Aureococcus anophagefferens revealed through ecogenomics.</title>
        <authorList>
            <person name="Gobler C.J."/>
            <person name="Berry D.L."/>
            <person name="Dyhrman S.T."/>
            <person name="Wilhelm S.W."/>
            <person name="Salamov A."/>
            <person name="Lobanov A.V."/>
            <person name="Zhang Y."/>
            <person name="Collier J.L."/>
            <person name="Wurch L.L."/>
            <person name="Kustka A.B."/>
            <person name="Dill B.D."/>
            <person name="Shah M."/>
            <person name="VerBerkmoes N.C."/>
            <person name="Kuo A."/>
            <person name="Terry A."/>
            <person name="Pangilinan J."/>
            <person name="Lindquist E.A."/>
            <person name="Lucas S."/>
            <person name="Paulsen I.T."/>
            <person name="Hattenrath-Lehmann T.K."/>
            <person name="Talmage S.C."/>
            <person name="Walker E.A."/>
            <person name="Koch F."/>
            <person name="Burson A.M."/>
            <person name="Marcoval M.A."/>
            <person name="Tang Y.Z."/>
            <person name="Lecleir G.R."/>
            <person name="Coyne K.J."/>
            <person name="Berg G.M."/>
            <person name="Bertrand E.M."/>
            <person name="Saito M.A."/>
            <person name="Gladyshev V.N."/>
            <person name="Grigoriev I.V."/>
        </authorList>
    </citation>
    <scope>NUCLEOTIDE SEQUENCE [LARGE SCALE GENOMIC DNA]</scope>
    <source>
        <strain evidence="3">CCMP 1984</strain>
    </source>
</reference>
<dbReference type="Proteomes" id="UP000002729">
    <property type="component" value="Unassembled WGS sequence"/>
</dbReference>
<dbReference type="EMBL" id="GL833129">
    <property type="protein sequence ID" value="EGB07868.1"/>
    <property type="molecule type" value="Genomic_DNA"/>
</dbReference>
<dbReference type="OrthoDB" id="204388at2759"/>
<dbReference type="GeneID" id="20224822"/>
<evidence type="ECO:0008006" key="4">
    <source>
        <dbReference type="Google" id="ProtNLM"/>
    </source>
</evidence>
<name>F0YA44_AURAN</name>
<evidence type="ECO:0000313" key="2">
    <source>
        <dbReference type="EMBL" id="EGB07868.1"/>
    </source>
</evidence>
<sequence>MLRALLLFASATAARALRAPAAPQAAARSLFHEELATLRAVADGASATGRFRPHARYTSRFGEALRHGAGSDPDVASRAAAMRDTLDAGGDPLAAAAELGEAVLQALECEALVESRRRIKDAYLLSDAAPRDGGEELKGRLFFAALEAVADRAPCLEGGGQLVDLVFALALARGALLATDASRGRRLERAVTAHFHALPREADGVAFDGVAAADLLRTPRFDGCDAASCATHTPLLVAFAGLGASGFVRYEWRGAAHRVARRSRPFDALFVADPAGSWYTGGLARRYRSDAALATALRRARRRRPVAFVGDSMGAAAALKHARHADAVHAVAPQTASLHADVHVGREDLYLRPASCARRVERPMARSVRAALRRGARVALHHAAACDVDAAHADALAARVPATRRGDGDFWAGPAARGALDVVAHGGCESHDLAGHLGHTGRLDDLLARAIEDAVNSH</sequence>
<proteinExistence type="predicted"/>
<organism evidence="3">
    <name type="scientific">Aureococcus anophagefferens</name>
    <name type="common">Harmful bloom alga</name>
    <dbReference type="NCBI Taxonomy" id="44056"/>
    <lineage>
        <taxon>Eukaryota</taxon>
        <taxon>Sar</taxon>
        <taxon>Stramenopiles</taxon>
        <taxon>Ochrophyta</taxon>
        <taxon>Pelagophyceae</taxon>
        <taxon>Pelagomonadales</taxon>
        <taxon>Pelagomonadaceae</taxon>
        <taxon>Aureococcus</taxon>
    </lineage>
</organism>
<dbReference type="SUPFAM" id="SSF53474">
    <property type="entry name" value="alpha/beta-Hydrolases"/>
    <property type="match status" value="1"/>
</dbReference>
<gene>
    <name evidence="2" type="ORF">AURANDRAFT_64425</name>
</gene>
<dbReference type="RefSeq" id="XP_009037245.1">
    <property type="nucleotide sequence ID" value="XM_009038997.1"/>
</dbReference>
<keyword evidence="3" id="KW-1185">Reference proteome</keyword>
<keyword evidence="1" id="KW-0732">Signal</keyword>